<reference evidence="3" key="1">
    <citation type="submission" date="2013-08" db="EMBL/GenBank/DDBJ databases">
        <title>Gene expansion shapes genome architecture in the human pathogen Lichtheimia corymbifera: an evolutionary genomics analysis in the ancient terrestrial Mucorales (Mucoromycotina).</title>
        <authorList>
            <person name="Schwartze V.U."/>
            <person name="Winter S."/>
            <person name="Shelest E."/>
            <person name="Marcet-Houben M."/>
            <person name="Horn F."/>
            <person name="Wehner S."/>
            <person name="Hoffmann K."/>
            <person name="Riege K."/>
            <person name="Sammeth M."/>
            <person name="Nowrousian M."/>
            <person name="Valiante V."/>
            <person name="Linde J."/>
            <person name="Jacobsen I.D."/>
            <person name="Marz M."/>
            <person name="Brakhage A.A."/>
            <person name="Gabaldon T."/>
            <person name="Bocker S."/>
            <person name="Voigt K."/>
        </authorList>
    </citation>
    <scope>NUCLEOTIDE SEQUENCE [LARGE SCALE GENOMIC DNA]</scope>
    <source>
        <strain evidence="3">FSU 9682</strain>
    </source>
</reference>
<proteinExistence type="predicted"/>
<feature type="compositionally biased region" description="Basic and acidic residues" evidence="1">
    <location>
        <begin position="404"/>
        <end position="413"/>
    </location>
</feature>
<keyword evidence="4" id="KW-1185">Reference proteome</keyword>
<dbReference type="Proteomes" id="UP000027586">
    <property type="component" value="Unassembled WGS sequence"/>
</dbReference>
<dbReference type="OrthoDB" id="2448307at2759"/>
<keyword evidence="2" id="KW-0472">Membrane</keyword>
<feature type="transmembrane region" description="Helical" evidence="2">
    <location>
        <begin position="21"/>
        <end position="41"/>
    </location>
</feature>
<dbReference type="InterPro" id="IPR036259">
    <property type="entry name" value="MFS_trans_sf"/>
</dbReference>
<dbReference type="PANTHER" id="PTHR34391">
    <property type="entry name" value="UPF0658 GOLGI APPARATUS MEMBRANE PROTEIN C1952.10C-RELATED"/>
    <property type="match status" value="1"/>
</dbReference>
<organism evidence="3 4">
    <name type="scientific">Lichtheimia corymbifera JMRC:FSU:9682</name>
    <dbReference type="NCBI Taxonomy" id="1263082"/>
    <lineage>
        <taxon>Eukaryota</taxon>
        <taxon>Fungi</taxon>
        <taxon>Fungi incertae sedis</taxon>
        <taxon>Mucoromycota</taxon>
        <taxon>Mucoromycotina</taxon>
        <taxon>Mucoromycetes</taxon>
        <taxon>Mucorales</taxon>
        <taxon>Lichtheimiaceae</taxon>
        <taxon>Lichtheimia</taxon>
    </lineage>
</organism>
<protein>
    <submittedName>
        <fullName evidence="3">Uncharacterized protein</fullName>
    </submittedName>
</protein>
<dbReference type="VEuPathDB" id="FungiDB:LCOR_04321.1"/>
<dbReference type="SUPFAM" id="SSF103473">
    <property type="entry name" value="MFS general substrate transporter"/>
    <property type="match status" value="1"/>
</dbReference>
<feature type="region of interest" description="Disordered" evidence="1">
    <location>
        <begin position="342"/>
        <end position="413"/>
    </location>
</feature>
<dbReference type="PANTHER" id="PTHR34391:SF2">
    <property type="entry name" value="TRP C-TERMINAL DOMAIN-CONTAINING PROTEIN"/>
    <property type="match status" value="1"/>
</dbReference>
<feature type="compositionally biased region" description="Polar residues" evidence="1">
    <location>
        <begin position="344"/>
        <end position="353"/>
    </location>
</feature>
<name>A0A068RRT5_9FUNG</name>
<dbReference type="AlphaFoldDB" id="A0A068RRT5"/>
<evidence type="ECO:0000313" key="4">
    <source>
        <dbReference type="Proteomes" id="UP000027586"/>
    </source>
</evidence>
<feature type="region of interest" description="Disordered" evidence="1">
    <location>
        <begin position="423"/>
        <end position="442"/>
    </location>
</feature>
<feature type="transmembrane region" description="Helical" evidence="2">
    <location>
        <begin position="183"/>
        <end position="211"/>
    </location>
</feature>
<evidence type="ECO:0000313" key="3">
    <source>
        <dbReference type="EMBL" id="CDH52888.1"/>
    </source>
</evidence>
<feature type="transmembrane region" description="Helical" evidence="2">
    <location>
        <begin position="283"/>
        <end position="300"/>
    </location>
</feature>
<feature type="transmembrane region" description="Helical" evidence="2">
    <location>
        <begin position="106"/>
        <end position="125"/>
    </location>
</feature>
<feature type="transmembrane region" description="Helical" evidence="2">
    <location>
        <begin position="217"/>
        <end position="237"/>
    </location>
</feature>
<evidence type="ECO:0000256" key="1">
    <source>
        <dbReference type="SAM" id="MobiDB-lite"/>
    </source>
</evidence>
<evidence type="ECO:0000256" key="2">
    <source>
        <dbReference type="SAM" id="Phobius"/>
    </source>
</evidence>
<sequence>MFSWSDKARGGLLESKWSKRFIFLALLQVLITIPILIATLVKVESTPIQDTLVLDQEPNDSTDYLRLRLRDKTDRVRFENIWFIVYELWKLGLMLDALIYRNSLTVVAAAGFTFFSGALGVMQIIESVKWEEAPLINLQLQIAMTVIVWVLAVPTAFVAFMLQKHFGWDDVVNKVGLERRLQNMYYTAQCFTLALKINFFFEVLLMAFYAVCASVSSRPLCIAASVLACVSLLALLIGRQAIAWEAHWMMSLFSLMQGAIIFINMAVLVTITDVVDPWYTLEIYASASIVIVVVTLYIAVRCQIRFGQGLKPYVQWQLWSFWKRNQTSNDDDENPRYAEEELLGSQSTATSPPHNRVSQREAQQHEQQQHTSRKRHDSTTSPPPPPPPPHDNHVHQDPPPPPRPDTRQVDHIDFTEYFDYLDMIRTRPNNNNNNRPTTSPTR</sequence>
<dbReference type="GO" id="GO:0005794">
    <property type="term" value="C:Golgi apparatus"/>
    <property type="evidence" value="ECO:0007669"/>
    <property type="project" value="TreeGrafter"/>
</dbReference>
<feature type="compositionally biased region" description="Basic and acidic residues" evidence="1">
    <location>
        <begin position="358"/>
        <end position="368"/>
    </location>
</feature>
<comment type="caution">
    <text evidence="3">The sequence shown here is derived from an EMBL/GenBank/DDBJ whole genome shotgun (WGS) entry which is preliminary data.</text>
</comment>
<dbReference type="STRING" id="1263082.A0A068RRT5"/>
<dbReference type="EMBL" id="CBTN010000015">
    <property type="protein sequence ID" value="CDH52888.1"/>
    <property type="molecule type" value="Genomic_DNA"/>
</dbReference>
<feature type="compositionally biased region" description="Low complexity" evidence="1">
    <location>
        <begin position="426"/>
        <end position="442"/>
    </location>
</feature>
<dbReference type="InterPro" id="IPR040410">
    <property type="entry name" value="UPF0658_Golgi"/>
</dbReference>
<feature type="transmembrane region" description="Helical" evidence="2">
    <location>
        <begin position="140"/>
        <end position="162"/>
    </location>
</feature>
<feature type="transmembrane region" description="Helical" evidence="2">
    <location>
        <begin position="249"/>
        <end position="271"/>
    </location>
</feature>
<gene>
    <name evidence="3" type="ORF">LCOR_04321.1</name>
</gene>
<accession>A0A068RRT5</accession>
<keyword evidence="2" id="KW-0812">Transmembrane</keyword>
<keyword evidence="2" id="KW-1133">Transmembrane helix</keyword>